<evidence type="ECO:0000256" key="2">
    <source>
        <dbReference type="ARBA" id="ARBA00022840"/>
    </source>
</evidence>
<gene>
    <name evidence="7" type="ORF">SAMN05444373_102719</name>
</gene>
<keyword evidence="3 4" id="KW-0342">GTP-binding</keyword>
<accession>A0A1M6GX28</accession>
<keyword evidence="8" id="KW-1185">Reference proteome</keyword>
<dbReference type="RefSeq" id="WP_149678847.1">
    <property type="nucleotide sequence ID" value="NZ_FQZP01000027.1"/>
</dbReference>
<evidence type="ECO:0000256" key="1">
    <source>
        <dbReference type="ARBA" id="ARBA00022741"/>
    </source>
</evidence>
<organism evidence="7 8">
    <name type="scientific">Thermoclostridium caenicola</name>
    <dbReference type="NCBI Taxonomy" id="659425"/>
    <lineage>
        <taxon>Bacteria</taxon>
        <taxon>Bacillati</taxon>
        <taxon>Bacillota</taxon>
        <taxon>Clostridia</taxon>
        <taxon>Eubacteriales</taxon>
        <taxon>Oscillospiraceae</taxon>
        <taxon>Thermoclostridium</taxon>
    </lineage>
</organism>
<dbReference type="OrthoDB" id="9784461at2"/>
<feature type="binding site" evidence="4">
    <location>
        <begin position="8"/>
        <end position="15"/>
    </location>
    <ligand>
        <name>ATP</name>
        <dbReference type="ChEBI" id="CHEBI:30616"/>
    </ligand>
</feature>
<dbReference type="HAMAP" id="MF_00636">
    <property type="entry name" value="RapZ_like"/>
    <property type="match status" value="1"/>
</dbReference>
<dbReference type="PANTHER" id="PTHR30448">
    <property type="entry name" value="RNASE ADAPTER PROTEIN RAPZ"/>
    <property type="match status" value="1"/>
</dbReference>
<dbReference type="PIRSF" id="PIRSF005052">
    <property type="entry name" value="P-loopkin"/>
    <property type="match status" value="1"/>
</dbReference>
<keyword evidence="1 4" id="KW-0547">Nucleotide-binding</keyword>
<evidence type="ECO:0000259" key="5">
    <source>
        <dbReference type="Pfam" id="PF03668"/>
    </source>
</evidence>
<protein>
    <submittedName>
        <fullName evidence="7">UPF0042 nucleotide-binding protein</fullName>
    </submittedName>
</protein>
<feature type="binding site" evidence="4">
    <location>
        <begin position="59"/>
        <end position="62"/>
    </location>
    <ligand>
        <name>GTP</name>
        <dbReference type="ChEBI" id="CHEBI:37565"/>
    </ligand>
</feature>
<feature type="domain" description="RapZ C-terminal" evidence="6">
    <location>
        <begin position="164"/>
        <end position="283"/>
    </location>
</feature>
<dbReference type="InterPro" id="IPR053930">
    <property type="entry name" value="RapZ-like_N"/>
</dbReference>
<dbReference type="EMBL" id="FQZP01000027">
    <property type="protein sequence ID" value="SHJ14472.1"/>
    <property type="molecule type" value="Genomic_DNA"/>
</dbReference>
<evidence type="ECO:0000256" key="4">
    <source>
        <dbReference type="HAMAP-Rule" id="MF_00636"/>
    </source>
</evidence>
<keyword evidence="2 4" id="KW-0067">ATP-binding</keyword>
<dbReference type="InterPro" id="IPR005337">
    <property type="entry name" value="RapZ-like"/>
</dbReference>
<proteinExistence type="inferred from homology"/>
<dbReference type="Proteomes" id="UP000324781">
    <property type="component" value="Unassembled WGS sequence"/>
</dbReference>
<dbReference type="GO" id="GO:0005524">
    <property type="term" value="F:ATP binding"/>
    <property type="evidence" value="ECO:0007669"/>
    <property type="project" value="UniProtKB-UniRule"/>
</dbReference>
<name>A0A1M6GX28_9FIRM</name>
<sequence>MNLLIITGMSGAGKSLCVKYFEDIGYFCVDNLPPSLIPKFTEVILQSKNPVDKIALIVDIRGGTMFLDLFPALQQLQEIGIAYKILFLDATDAVLVKRFKETRRQHPLSPDGRIAEGIEEERRILQAVKDRADYIIDTSSLTPRQLKEEITRLFVEGRTFKGLIVHIVSFGFKHGIPMDCDLVFDVRFIPNPYYVPELKPKSGLDPDVSDYVLSFPESRKFLTKLNEMITFLIPYYVKEGKTQLVIGIGCTGGRHRSVAVANRLAELQKDKGSSVVTQHRDIDKGDQGG</sequence>
<dbReference type="Pfam" id="PF03668">
    <property type="entry name" value="RapZ-like_N"/>
    <property type="match status" value="1"/>
</dbReference>
<dbReference type="InterPro" id="IPR027417">
    <property type="entry name" value="P-loop_NTPase"/>
</dbReference>
<evidence type="ECO:0000256" key="3">
    <source>
        <dbReference type="ARBA" id="ARBA00023134"/>
    </source>
</evidence>
<dbReference type="PANTHER" id="PTHR30448:SF0">
    <property type="entry name" value="RNASE ADAPTER PROTEIN RAPZ"/>
    <property type="match status" value="1"/>
</dbReference>
<dbReference type="GO" id="GO:0005525">
    <property type="term" value="F:GTP binding"/>
    <property type="evidence" value="ECO:0007669"/>
    <property type="project" value="UniProtKB-UniRule"/>
</dbReference>
<dbReference type="SUPFAM" id="SSF52540">
    <property type="entry name" value="P-loop containing nucleoside triphosphate hydrolases"/>
    <property type="match status" value="1"/>
</dbReference>
<dbReference type="NCBIfam" id="NF003828">
    <property type="entry name" value="PRK05416.1"/>
    <property type="match status" value="1"/>
</dbReference>
<dbReference type="InterPro" id="IPR053931">
    <property type="entry name" value="RapZ_C"/>
</dbReference>
<evidence type="ECO:0000259" key="6">
    <source>
        <dbReference type="Pfam" id="PF22740"/>
    </source>
</evidence>
<evidence type="ECO:0000313" key="8">
    <source>
        <dbReference type="Proteomes" id="UP000324781"/>
    </source>
</evidence>
<dbReference type="Gene3D" id="3.40.50.300">
    <property type="entry name" value="P-loop containing nucleotide triphosphate hydrolases"/>
    <property type="match status" value="1"/>
</dbReference>
<reference evidence="7 8" key="1">
    <citation type="submission" date="2016-11" db="EMBL/GenBank/DDBJ databases">
        <authorList>
            <person name="Varghese N."/>
            <person name="Submissions S."/>
        </authorList>
    </citation>
    <scope>NUCLEOTIDE SEQUENCE [LARGE SCALE GENOMIC DNA]</scope>
    <source>
        <strain evidence="7 8">DSM 19027</strain>
    </source>
</reference>
<dbReference type="AlphaFoldDB" id="A0A1M6GX28"/>
<dbReference type="Pfam" id="PF22740">
    <property type="entry name" value="PapZ_C"/>
    <property type="match status" value="1"/>
</dbReference>
<evidence type="ECO:0000313" key="7">
    <source>
        <dbReference type="EMBL" id="SHJ14472.1"/>
    </source>
</evidence>
<feature type="domain" description="RapZ-like N-terminal" evidence="5">
    <location>
        <begin position="1"/>
        <end position="155"/>
    </location>
</feature>